<evidence type="ECO:0000256" key="6">
    <source>
        <dbReference type="ARBA" id="ARBA00022989"/>
    </source>
</evidence>
<evidence type="ECO:0000259" key="11">
    <source>
        <dbReference type="Pfam" id="PF06808"/>
    </source>
</evidence>
<feature type="transmembrane region" description="Helical" evidence="9">
    <location>
        <begin position="706"/>
        <end position="727"/>
    </location>
</feature>
<comment type="function">
    <text evidence="8">Part of the tripartite ATP-independent periplasmic (TRAP) transport system.</text>
</comment>
<sequence length="733" mass="79868">MNFEINFVLPHWLYWSVLGLLPLVVMFFVNRSFRLGGKVDGGDIAEIPAGQEVAATYHPPGNLFTRLADGVSGFAGRYVAYWALIAPFIFAYEVLVRYAFNSPTNWVHESMTLMFGMQYLLAGAYALREGGHVRVDILYTRAKPVNKAALDIMTSVFFFIFTLALLTTGWTFFSQSVSDAYFFGSSYSNETSFTEWAIQFYPVKFMMFFGGLLLLLQGIAQLVRDIQAYRHERQATPNNPAGFAKALIWLAIVVGSWTLFEIANIVLTDYDSLPFSLENSLGQVGIGGLTLVMFGSLMMVLVAGLPLAFVTGGLGVVFLYLVGDQNMLNLIPSRIFPMMTNYQLSAIPLFIFMASVLEKAGIIEELFDVVYKWMGGLKAGLAIATIIASTLLAAMVGVIGAAVVTMGLIALPAMLKRNYDPEIAIGSIMAGGTLGILIPPSILAIIYGVIAQQSVGELYLGSLIPGLMLAFMYGFYCWMRGTLNIKMAPPMPVEDRVDMTEKLRLLRNMLAPIVLVVLVLGIIFTGIATPVEAAGIGTFGALIVAAMHRRLTWANLHAACMTTLVASAMVMWIIFGASIFVGFYILQGGQTFVQDLIAGAGLGPYAVLALMMVLLVALGMFLDWVGILLLAVPIFVPLIKGMTFSGVFGLPGVDPADVSLWFGVIYLVNMQMSFLSPPFGYALFYIKGVCPPHITMAQIFRSSLPFLALQALGLLLVIMFPALVTWLPNLAYG</sequence>
<feature type="transmembrane region" description="Helical" evidence="9">
    <location>
        <begin position="625"/>
        <end position="648"/>
    </location>
</feature>
<feature type="domain" description="Tripartite ATP-independent periplasmic transporters DctQ component" evidence="10">
    <location>
        <begin position="89"/>
        <end position="227"/>
    </location>
</feature>
<dbReference type="AlphaFoldDB" id="A0A7Y3TXR7"/>
<dbReference type="InterPro" id="IPR055348">
    <property type="entry name" value="DctQ"/>
</dbReference>
<reference evidence="12 13" key="1">
    <citation type="submission" date="2020-05" db="EMBL/GenBank/DDBJ databases">
        <authorList>
            <person name="Ruan W."/>
            <person name="Jeon C.O."/>
            <person name="Chun B.H."/>
        </authorList>
    </citation>
    <scope>NUCLEOTIDE SEQUENCE [LARGE SCALE GENOMIC DNA]</scope>
    <source>
        <strain evidence="12 13">TBZ9</strain>
    </source>
</reference>
<feature type="transmembrane region" description="Helical" evidence="9">
    <location>
        <begin position="563"/>
        <end position="585"/>
    </location>
</feature>
<feature type="transmembrane region" description="Helical" evidence="9">
    <location>
        <begin position="148"/>
        <end position="173"/>
    </location>
</feature>
<feature type="transmembrane region" description="Helical" evidence="9">
    <location>
        <begin position="382"/>
        <end position="411"/>
    </location>
</feature>
<keyword evidence="3" id="KW-1003">Cell membrane</keyword>
<keyword evidence="13" id="KW-1185">Reference proteome</keyword>
<evidence type="ECO:0000256" key="2">
    <source>
        <dbReference type="ARBA" id="ARBA00022448"/>
    </source>
</evidence>
<evidence type="ECO:0000256" key="1">
    <source>
        <dbReference type="ARBA" id="ARBA00004429"/>
    </source>
</evidence>
<dbReference type="GO" id="GO:0022857">
    <property type="term" value="F:transmembrane transporter activity"/>
    <property type="evidence" value="ECO:0007669"/>
    <property type="project" value="UniProtKB-UniRule"/>
</dbReference>
<feature type="transmembrane region" description="Helical" evidence="9">
    <location>
        <begin position="243"/>
        <end position="268"/>
    </location>
</feature>
<dbReference type="GO" id="GO:0005886">
    <property type="term" value="C:plasma membrane"/>
    <property type="evidence" value="ECO:0007669"/>
    <property type="project" value="UniProtKB-SubCell"/>
</dbReference>
<evidence type="ECO:0000256" key="7">
    <source>
        <dbReference type="ARBA" id="ARBA00023136"/>
    </source>
</evidence>
<evidence type="ECO:0000313" key="13">
    <source>
        <dbReference type="Proteomes" id="UP000588806"/>
    </source>
</evidence>
<feature type="transmembrane region" description="Helical" evidence="9">
    <location>
        <begin position="597"/>
        <end position="618"/>
    </location>
</feature>
<feature type="transmembrane region" description="Helical" evidence="9">
    <location>
        <begin position="423"/>
        <end position="446"/>
    </location>
</feature>
<dbReference type="PANTHER" id="PTHR33362:SF7">
    <property type="entry name" value="SLL1103 PROTEIN"/>
    <property type="match status" value="1"/>
</dbReference>
<name>A0A7Y3TXR7_9GAMM</name>
<evidence type="ECO:0000256" key="9">
    <source>
        <dbReference type="SAM" id="Phobius"/>
    </source>
</evidence>
<keyword evidence="7 9" id="KW-0472">Membrane</keyword>
<feature type="transmembrane region" description="Helical" evidence="9">
    <location>
        <begin position="660"/>
        <end position="686"/>
    </location>
</feature>
<feature type="transmembrane region" description="Helical" evidence="9">
    <location>
        <begin position="288"/>
        <end position="321"/>
    </location>
</feature>
<dbReference type="Pfam" id="PF04290">
    <property type="entry name" value="DctQ"/>
    <property type="match status" value="1"/>
</dbReference>
<evidence type="ECO:0000313" key="12">
    <source>
        <dbReference type="EMBL" id="NOG32123.1"/>
    </source>
</evidence>
<organism evidence="12 13">
    <name type="scientific">Vreelandella azerica</name>
    <dbReference type="NCBI Taxonomy" id="2732867"/>
    <lineage>
        <taxon>Bacteria</taxon>
        <taxon>Pseudomonadati</taxon>
        <taxon>Pseudomonadota</taxon>
        <taxon>Gammaproteobacteria</taxon>
        <taxon>Oceanospirillales</taxon>
        <taxon>Halomonadaceae</taxon>
        <taxon>Vreelandella</taxon>
    </lineage>
</organism>
<feature type="transmembrane region" description="Helical" evidence="9">
    <location>
        <begin position="533"/>
        <end position="551"/>
    </location>
</feature>
<dbReference type="Pfam" id="PF06808">
    <property type="entry name" value="DctM"/>
    <property type="match status" value="1"/>
</dbReference>
<keyword evidence="6 9" id="KW-1133">Transmembrane helix</keyword>
<feature type="transmembrane region" description="Helical" evidence="9">
    <location>
        <begin position="79"/>
        <end position="100"/>
    </location>
</feature>
<feature type="transmembrane region" description="Helical" evidence="9">
    <location>
        <begin position="458"/>
        <end position="478"/>
    </location>
</feature>
<evidence type="ECO:0000256" key="8">
    <source>
        <dbReference type="RuleBase" id="RU369079"/>
    </source>
</evidence>
<keyword evidence="5 9" id="KW-0812">Transmembrane</keyword>
<dbReference type="PANTHER" id="PTHR33362">
    <property type="entry name" value="SIALIC ACID TRAP TRANSPORTER PERMEASE PROTEIN SIAT-RELATED"/>
    <property type="match status" value="1"/>
</dbReference>
<dbReference type="NCBIfam" id="TIGR00786">
    <property type="entry name" value="dctM"/>
    <property type="match status" value="1"/>
</dbReference>
<accession>A0A7Y3TXR7</accession>
<evidence type="ECO:0000256" key="4">
    <source>
        <dbReference type="ARBA" id="ARBA00022519"/>
    </source>
</evidence>
<evidence type="ECO:0000256" key="5">
    <source>
        <dbReference type="ARBA" id="ARBA00022692"/>
    </source>
</evidence>
<dbReference type="InterPro" id="IPR010656">
    <property type="entry name" value="DctM"/>
</dbReference>
<comment type="caution">
    <text evidence="12">The sequence shown here is derived from an EMBL/GenBank/DDBJ whole genome shotgun (WGS) entry which is preliminary data.</text>
</comment>
<dbReference type="EMBL" id="JABFHI010000004">
    <property type="protein sequence ID" value="NOG32123.1"/>
    <property type="molecule type" value="Genomic_DNA"/>
</dbReference>
<evidence type="ECO:0000259" key="10">
    <source>
        <dbReference type="Pfam" id="PF04290"/>
    </source>
</evidence>
<keyword evidence="4 8" id="KW-0997">Cell inner membrane</keyword>
<dbReference type="InterPro" id="IPR004681">
    <property type="entry name" value="TRAP_DctM"/>
</dbReference>
<feature type="domain" description="TRAP C4-dicarboxylate transport system permease DctM subunit" evidence="11">
    <location>
        <begin position="294"/>
        <end position="723"/>
    </location>
</feature>
<proteinExistence type="predicted"/>
<feature type="transmembrane region" description="Helical" evidence="9">
    <location>
        <begin position="205"/>
        <end position="223"/>
    </location>
</feature>
<reference evidence="12 13" key="2">
    <citation type="submission" date="2020-06" db="EMBL/GenBank/DDBJ databases">
        <title>Halomonas songnenensis sp. nov., a moderately halophilic bacterium isolated from saline and alkaline soils.</title>
        <authorList>
            <person name="Jiang J."/>
            <person name="Pan Y."/>
        </authorList>
    </citation>
    <scope>NUCLEOTIDE SEQUENCE [LARGE SCALE GENOMIC DNA]</scope>
    <source>
        <strain evidence="12 13">TBZ9</strain>
    </source>
</reference>
<gene>
    <name evidence="12" type="ORF">HLB35_10805</name>
</gene>
<feature type="transmembrane region" description="Helical" evidence="9">
    <location>
        <begin position="509"/>
        <end position="527"/>
    </location>
</feature>
<feature type="transmembrane region" description="Helical" evidence="9">
    <location>
        <begin position="12"/>
        <end position="29"/>
    </location>
</feature>
<feature type="transmembrane region" description="Helical" evidence="9">
    <location>
        <begin position="342"/>
        <end position="362"/>
    </location>
</feature>
<dbReference type="RefSeq" id="WP_171702588.1">
    <property type="nucleotide sequence ID" value="NZ_JABFHI010000004.1"/>
</dbReference>
<keyword evidence="2 8" id="KW-0813">Transport</keyword>
<comment type="subcellular location">
    <subcellularLocation>
        <location evidence="1 8">Cell inner membrane</location>
        <topology evidence="1 8">Multi-pass membrane protein</topology>
    </subcellularLocation>
</comment>
<evidence type="ECO:0000256" key="3">
    <source>
        <dbReference type="ARBA" id="ARBA00022475"/>
    </source>
</evidence>
<protein>
    <submittedName>
        <fullName evidence="12">TRAP transporter large permease subunit</fullName>
    </submittedName>
</protein>
<dbReference type="Proteomes" id="UP000588806">
    <property type="component" value="Unassembled WGS sequence"/>
</dbReference>